<evidence type="ECO:0000259" key="6">
    <source>
        <dbReference type="PROSITE" id="PS50860"/>
    </source>
</evidence>
<dbReference type="GO" id="GO:0046872">
    <property type="term" value="F:metal ion binding"/>
    <property type="evidence" value="ECO:0007669"/>
    <property type="project" value="UniProtKB-KW"/>
</dbReference>
<dbReference type="Pfam" id="PF07973">
    <property type="entry name" value="tRNA_SAD"/>
    <property type="match status" value="1"/>
</dbReference>
<name>A0A9D1KV41_9FIRM</name>
<dbReference type="Gene3D" id="3.10.310.40">
    <property type="match status" value="1"/>
</dbReference>
<dbReference type="GO" id="GO:0003676">
    <property type="term" value="F:nucleic acid binding"/>
    <property type="evidence" value="ECO:0007669"/>
    <property type="project" value="InterPro"/>
</dbReference>
<evidence type="ECO:0000256" key="4">
    <source>
        <dbReference type="ARBA" id="ARBA00022833"/>
    </source>
</evidence>
<reference evidence="7" key="1">
    <citation type="submission" date="2020-10" db="EMBL/GenBank/DDBJ databases">
        <authorList>
            <person name="Gilroy R."/>
        </authorList>
    </citation>
    <scope>NUCLEOTIDE SEQUENCE</scope>
    <source>
        <strain evidence="7">CHK176-22527</strain>
    </source>
</reference>
<dbReference type="InterPro" id="IPR009000">
    <property type="entry name" value="Transl_B-barrel_sf"/>
</dbReference>
<dbReference type="Pfam" id="PF02272">
    <property type="entry name" value="DHHA1"/>
    <property type="match status" value="1"/>
</dbReference>
<dbReference type="GO" id="GO:0002161">
    <property type="term" value="F:aminoacyl-tRNA deacylase activity"/>
    <property type="evidence" value="ECO:0007669"/>
    <property type="project" value="UniProtKB-ARBA"/>
</dbReference>
<dbReference type="Gene3D" id="3.30.980.10">
    <property type="entry name" value="Threonyl-trna Synthetase, Chain A, domain 2"/>
    <property type="match status" value="1"/>
</dbReference>
<dbReference type="InterPro" id="IPR003156">
    <property type="entry name" value="DHHA1_dom"/>
</dbReference>
<sequence length="415" mass="46414">MKTLKLYQTDVYIKEWDANILEIKNSADNTNTFRIILDRTAFFPEGGGQSCDTGYIEDLKVTDVQEENGLIFHTVICTDAENISQLKQKSGVKCRIDWGRRFDNMQRHLGEHILSGAFYSLYGGVNRGFHMGKDYMTADISFESGKDGIRELTGEMAAQAELRANETIWKDSPVKVSFFDRREDAESLPLRKALAFDEDISIVTVGDPKAPDDCVACCGTHPSTAGQVGLIKIYKIEKYKNLFRIYFDAGRRAMSDYIFKHDMLTGLSNCFSSSIEDLPSKIESREENIKKLKDKLYTLKKSIIKNECSAIDNIIDNTADPVILYTAQDLTIDDLADISKKYAGKCEKLIMLYSPESSAYMLASSGQPDCGHLVKEYASFYGGKGGGKPASARAVFPSNTDAELFADLIKKHLKK</sequence>
<evidence type="ECO:0000256" key="2">
    <source>
        <dbReference type="ARBA" id="ARBA00004496"/>
    </source>
</evidence>
<keyword evidence="5" id="KW-0175">Coiled coil</keyword>
<dbReference type="GO" id="GO:0005524">
    <property type="term" value="F:ATP binding"/>
    <property type="evidence" value="ECO:0007669"/>
    <property type="project" value="InterPro"/>
</dbReference>
<protein>
    <submittedName>
        <fullName evidence="7">Alanyl-tRNA editing protein</fullName>
    </submittedName>
</protein>
<dbReference type="PROSITE" id="PS50860">
    <property type="entry name" value="AA_TRNA_LIGASE_II_ALA"/>
    <property type="match status" value="1"/>
</dbReference>
<evidence type="ECO:0000256" key="1">
    <source>
        <dbReference type="ARBA" id="ARBA00001947"/>
    </source>
</evidence>
<evidence type="ECO:0000313" key="8">
    <source>
        <dbReference type="Proteomes" id="UP000824159"/>
    </source>
</evidence>
<dbReference type="SUPFAM" id="SSF50447">
    <property type="entry name" value="Translation proteins"/>
    <property type="match status" value="1"/>
</dbReference>
<proteinExistence type="predicted"/>
<dbReference type="InterPro" id="IPR018165">
    <property type="entry name" value="Ala-tRNA-synth_IIc_core"/>
</dbReference>
<dbReference type="InterPro" id="IPR018164">
    <property type="entry name" value="Ala-tRNA-synth_IIc_N"/>
</dbReference>
<comment type="cofactor">
    <cofactor evidence="1">
        <name>Zn(2+)</name>
        <dbReference type="ChEBI" id="CHEBI:29105"/>
    </cofactor>
</comment>
<feature type="domain" description="Alanyl-transfer RNA synthetases family profile" evidence="6">
    <location>
        <begin position="1"/>
        <end position="237"/>
    </location>
</feature>
<dbReference type="SMART" id="SM00863">
    <property type="entry name" value="tRNA_SAD"/>
    <property type="match status" value="1"/>
</dbReference>
<dbReference type="GO" id="GO:0005737">
    <property type="term" value="C:cytoplasm"/>
    <property type="evidence" value="ECO:0007669"/>
    <property type="project" value="UniProtKB-SubCell"/>
</dbReference>
<dbReference type="InterPro" id="IPR018163">
    <property type="entry name" value="Thr/Ala-tRNA-synth_IIc_edit"/>
</dbReference>
<dbReference type="PANTHER" id="PTHR43462">
    <property type="entry name" value="ALANYL-TRNA EDITING PROTEIN"/>
    <property type="match status" value="1"/>
</dbReference>
<keyword evidence="4" id="KW-0862">Zinc</keyword>
<keyword evidence="3" id="KW-0479">Metal-binding</keyword>
<dbReference type="GO" id="GO:0006419">
    <property type="term" value="P:alanyl-tRNA aminoacylation"/>
    <property type="evidence" value="ECO:0007669"/>
    <property type="project" value="InterPro"/>
</dbReference>
<dbReference type="GO" id="GO:0004813">
    <property type="term" value="F:alanine-tRNA ligase activity"/>
    <property type="evidence" value="ECO:0007669"/>
    <property type="project" value="InterPro"/>
</dbReference>
<organism evidence="7 8">
    <name type="scientific">Candidatus Allocopromorpha excrementavium</name>
    <dbReference type="NCBI Taxonomy" id="2840741"/>
    <lineage>
        <taxon>Bacteria</taxon>
        <taxon>Bacillati</taxon>
        <taxon>Bacillota</taxon>
        <taxon>Clostridia</taxon>
        <taxon>Eubacteriales</taxon>
        <taxon>Eubacteriaceae</taxon>
        <taxon>Eubacteriaceae incertae sedis</taxon>
        <taxon>Candidatus Allocopromorpha</taxon>
    </lineage>
</organism>
<accession>A0A9D1KV41</accession>
<dbReference type="Pfam" id="PF01411">
    <property type="entry name" value="tRNA-synt_2c"/>
    <property type="match status" value="1"/>
</dbReference>
<dbReference type="InterPro" id="IPR051335">
    <property type="entry name" value="Alanyl-tRNA_Editing_Enzymes"/>
</dbReference>
<dbReference type="Proteomes" id="UP000824159">
    <property type="component" value="Unassembled WGS sequence"/>
</dbReference>
<evidence type="ECO:0000256" key="3">
    <source>
        <dbReference type="ARBA" id="ARBA00022723"/>
    </source>
</evidence>
<dbReference type="Gene3D" id="2.40.30.130">
    <property type="match status" value="1"/>
</dbReference>
<gene>
    <name evidence="7" type="ORF">IAD12_05515</name>
</gene>
<comment type="caution">
    <text evidence="7">The sequence shown here is derived from an EMBL/GenBank/DDBJ whole genome shotgun (WGS) entry which is preliminary data.</text>
</comment>
<evidence type="ECO:0000313" key="7">
    <source>
        <dbReference type="EMBL" id="HIT99692.1"/>
    </source>
</evidence>
<dbReference type="EMBL" id="DVLX01000069">
    <property type="protein sequence ID" value="HIT99692.1"/>
    <property type="molecule type" value="Genomic_DNA"/>
</dbReference>
<comment type="subcellular location">
    <subcellularLocation>
        <location evidence="2">Cytoplasm</location>
    </subcellularLocation>
</comment>
<dbReference type="InterPro" id="IPR012947">
    <property type="entry name" value="tRNA_SAD"/>
</dbReference>
<feature type="coiled-coil region" evidence="5">
    <location>
        <begin position="275"/>
        <end position="302"/>
    </location>
</feature>
<dbReference type="SUPFAM" id="SSF55186">
    <property type="entry name" value="ThrRS/AlaRS common domain"/>
    <property type="match status" value="1"/>
</dbReference>
<dbReference type="PANTHER" id="PTHR43462:SF1">
    <property type="entry name" value="ALANYL-TRNA EDITING PROTEIN AARSD1"/>
    <property type="match status" value="1"/>
</dbReference>
<evidence type="ECO:0000256" key="5">
    <source>
        <dbReference type="SAM" id="Coils"/>
    </source>
</evidence>
<dbReference type="AlphaFoldDB" id="A0A9D1KV41"/>
<reference evidence="7" key="2">
    <citation type="journal article" date="2021" name="PeerJ">
        <title>Extensive microbial diversity within the chicken gut microbiome revealed by metagenomics and culture.</title>
        <authorList>
            <person name="Gilroy R."/>
            <person name="Ravi A."/>
            <person name="Getino M."/>
            <person name="Pursley I."/>
            <person name="Horton D.L."/>
            <person name="Alikhan N.F."/>
            <person name="Baker D."/>
            <person name="Gharbi K."/>
            <person name="Hall N."/>
            <person name="Watson M."/>
            <person name="Adriaenssens E.M."/>
            <person name="Foster-Nyarko E."/>
            <person name="Jarju S."/>
            <person name="Secka A."/>
            <person name="Antonio M."/>
            <person name="Oren A."/>
            <person name="Chaudhuri R.R."/>
            <person name="La Ragione R."/>
            <person name="Hildebrand F."/>
            <person name="Pallen M.J."/>
        </authorList>
    </citation>
    <scope>NUCLEOTIDE SEQUENCE</scope>
    <source>
        <strain evidence="7">CHK176-22527</strain>
    </source>
</reference>